<evidence type="ECO:0000259" key="4">
    <source>
        <dbReference type="SMART" id="SM00906"/>
    </source>
</evidence>
<dbReference type="EMBL" id="CP090168">
    <property type="protein sequence ID" value="UJO19235.1"/>
    <property type="molecule type" value="Genomic_DNA"/>
</dbReference>
<accession>A0A9Q8PB49</accession>
<evidence type="ECO:0000313" key="5">
    <source>
        <dbReference type="EMBL" id="UJO19235.1"/>
    </source>
</evidence>
<comment type="subcellular location">
    <subcellularLocation>
        <location evidence="1">Nucleus</location>
    </subcellularLocation>
</comment>
<name>A0A9Q8PB49_PASFU</name>
<gene>
    <name evidence="5" type="ORF">CLAFUR5_06931</name>
</gene>
<reference evidence="5" key="1">
    <citation type="submission" date="2021-12" db="EMBL/GenBank/DDBJ databases">
        <authorList>
            <person name="Zaccaron A."/>
            <person name="Stergiopoulos I."/>
        </authorList>
    </citation>
    <scope>NUCLEOTIDE SEQUENCE</scope>
    <source>
        <strain evidence="5">Race5_Kim</strain>
    </source>
</reference>
<evidence type="ECO:0000256" key="3">
    <source>
        <dbReference type="ARBA" id="ARBA00023242"/>
    </source>
</evidence>
<dbReference type="KEGG" id="ffu:CLAFUR5_06931"/>
<dbReference type="CDD" id="cd12148">
    <property type="entry name" value="fungal_TF_MHR"/>
    <property type="match status" value="1"/>
</dbReference>
<keyword evidence="2" id="KW-0479">Metal-binding</keyword>
<organism evidence="5 6">
    <name type="scientific">Passalora fulva</name>
    <name type="common">Tomato leaf mold</name>
    <name type="synonym">Cladosporium fulvum</name>
    <dbReference type="NCBI Taxonomy" id="5499"/>
    <lineage>
        <taxon>Eukaryota</taxon>
        <taxon>Fungi</taxon>
        <taxon>Dikarya</taxon>
        <taxon>Ascomycota</taxon>
        <taxon>Pezizomycotina</taxon>
        <taxon>Dothideomycetes</taxon>
        <taxon>Dothideomycetidae</taxon>
        <taxon>Mycosphaerellales</taxon>
        <taxon>Mycosphaerellaceae</taxon>
        <taxon>Fulvia</taxon>
    </lineage>
</organism>
<protein>
    <submittedName>
        <fullName evidence="5">C6 finger domain transcription factor nscR</fullName>
    </submittedName>
</protein>
<dbReference type="PANTHER" id="PTHR31001">
    <property type="entry name" value="UNCHARACTERIZED TRANSCRIPTIONAL REGULATORY PROTEIN"/>
    <property type="match status" value="1"/>
</dbReference>
<dbReference type="PANTHER" id="PTHR31001:SF50">
    <property type="entry name" value="ZN(II)2CYS6 TRANSCRIPTION FACTOR (EUROFUNG)"/>
    <property type="match status" value="1"/>
</dbReference>
<dbReference type="InterPro" id="IPR007219">
    <property type="entry name" value="XnlR_reg_dom"/>
</dbReference>
<dbReference type="RefSeq" id="XP_047763601.1">
    <property type="nucleotide sequence ID" value="XM_047906079.1"/>
</dbReference>
<feature type="domain" description="Xylanolytic transcriptional activator regulatory" evidence="4">
    <location>
        <begin position="56"/>
        <end position="131"/>
    </location>
</feature>
<dbReference type="Proteomes" id="UP000756132">
    <property type="component" value="Chromosome 6"/>
</dbReference>
<keyword evidence="6" id="KW-1185">Reference proteome</keyword>
<sequence>MNHELDSRDAIVEQYRRSAEEAFVRANLLSTRDFVTLQAFVIYLAGLRACQANAHQWTLTAVAIRLASALSLGLDSNMSRPSKLSPLESELRHRLWFSIGVLDMHSAFDRGSQPLLKSDSFPTFPSNVNDVALSHQSLSPQSHFSEMSFSLLVYHASLCQRKLAEIGSSAADGNIDPLIAGYEQVGCLADFERYVQRIGTGTVGNTEPIQDFPVAVAEESLVAMRLLLYRPLHKRGNGFVHPDYSPTERFDLLVTATEVLERSQSKRSWIAFAQWAWFSWVKWYALAVVLAELCCARDGELADRAWRVAQASYDGYAKLVADTESGLLWKPIMKLMRKVQQVRGEQRLAHQTLERHDAIARYQQYWLDGMSDATSANVLPTPASSVAAPHPEHGDTAGSMELGSMIYQQQGQGTAGDMSWLHWDLLIDDINESNINDMVW</sequence>
<dbReference type="AlphaFoldDB" id="A0A9Q8PB49"/>
<dbReference type="InterPro" id="IPR050613">
    <property type="entry name" value="Sec_Metabolite_Reg"/>
</dbReference>
<keyword evidence="3" id="KW-0539">Nucleus</keyword>
<proteinExistence type="predicted"/>
<dbReference type="GO" id="GO:0005634">
    <property type="term" value="C:nucleus"/>
    <property type="evidence" value="ECO:0007669"/>
    <property type="project" value="UniProtKB-SubCell"/>
</dbReference>
<dbReference type="Pfam" id="PF04082">
    <property type="entry name" value="Fungal_trans"/>
    <property type="match status" value="1"/>
</dbReference>
<dbReference type="GO" id="GO:0003677">
    <property type="term" value="F:DNA binding"/>
    <property type="evidence" value="ECO:0007669"/>
    <property type="project" value="InterPro"/>
</dbReference>
<evidence type="ECO:0000256" key="1">
    <source>
        <dbReference type="ARBA" id="ARBA00004123"/>
    </source>
</evidence>
<dbReference type="OrthoDB" id="424974at2759"/>
<reference evidence="5" key="2">
    <citation type="journal article" date="2022" name="Microb. Genom.">
        <title>A chromosome-scale genome assembly of the tomato pathogen Cladosporium fulvum reveals a compartmentalized genome architecture and the presence of a dispensable chromosome.</title>
        <authorList>
            <person name="Zaccaron A.Z."/>
            <person name="Chen L.H."/>
            <person name="Samaras A."/>
            <person name="Stergiopoulos I."/>
        </authorList>
    </citation>
    <scope>NUCLEOTIDE SEQUENCE</scope>
    <source>
        <strain evidence="5">Race5_Kim</strain>
    </source>
</reference>
<evidence type="ECO:0000256" key="2">
    <source>
        <dbReference type="ARBA" id="ARBA00022723"/>
    </source>
</evidence>
<dbReference type="SMART" id="SM00906">
    <property type="entry name" value="Fungal_trans"/>
    <property type="match status" value="1"/>
</dbReference>
<evidence type="ECO:0000313" key="6">
    <source>
        <dbReference type="Proteomes" id="UP000756132"/>
    </source>
</evidence>
<dbReference type="GO" id="GO:0006351">
    <property type="term" value="P:DNA-templated transcription"/>
    <property type="evidence" value="ECO:0007669"/>
    <property type="project" value="InterPro"/>
</dbReference>
<dbReference type="GO" id="GO:0008270">
    <property type="term" value="F:zinc ion binding"/>
    <property type="evidence" value="ECO:0007669"/>
    <property type="project" value="InterPro"/>
</dbReference>
<dbReference type="GeneID" id="71986809"/>